<feature type="transmembrane region" description="Helical" evidence="2">
    <location>
        <begin position="67"/>
        <end position="89"/>
    </location>
</feature>
<evidence type="ECO:0000313" key="4">
    <source>
        <dbReference type="EMBL" id="PMD37050.1"/>
    </source>
</evidence>
<gene>
    <name evidence="4" type="ORF">L207DRAFT_515481</name>
</gene>
<keyword evidence="5" id="KW-1185">Reference proteome</keyword>
<dbReference type="STRING" id="1149755.A0A2J6REV5"/>
<reference evidence="4 5" key="1">
    <citation type="submission" date="2016-04" db="EMBL/GenBank/DDBJ databases">
        <title>A degradative enzymes factory behind the ericoid mycorrhizal symbiosis.</title>
        <authorList>
            <consortium name="DOE Joint Genome Institute"/>
            <person name="Martino E."/>
            <person name="Morin E."/>
            <person name="Grelet G."/>
            <person name="Kuo A."/>
            <person name="Kohler A."/>
            <person name="Daghino S."/>
            <person name="Barry K."/>
            <person name="Choi C."/>
            <person name="Cichocki N."/>
            <person name="Clum A."/>
            <person name="Copeland A."/>
            <person name="Hainaut M."/>
            <person name="Haridas S."/>
            <person name="Labutti K."/>
            <person name="Lindquist E."/>
            <person name="Lipzen A."/>
            <person name="Khouja H.-R."/>
            <person name="Murat C."/>
            <person name="Ohm R."/>
            <person name="Olson A."/>
            <person name="Spatafora J."/>
            <person name="Veneault-Fourrey C."/>
            <person name="Henrissat B."/>
            <person name="Grigoriev I."/>
            <person name="Martin F."/>
            <person name="Perotto S."/>
        </authorList>
    </citation>
    <scope>NUCLEOTIDE SEQUENCE [LARGE SCALE GENOMIC DNA]</scope>
    <source>
        <strain evidence="4 5">F</strain>
    </source>
</reference>
<feature type="domain" description="PLL-like beta propeller" evidence="3">
    <location>
        <begin position="149"/>
        <end position="297"/>
    </location>
</feature>
<dbReference type="OrthoDB" id="3550904at2759"/>
<dbReference type="Pfam" id="PF26607">
    <property type="entry name" value="DUF8189"/>
    <property type="match status" value="2"/>
</dbReference>
<keyword evidence="2" id="KW-1133">Transmembrane helix</keyword>
<evidence type="ECO:0000259" key="3">
    <source>
        <dbReference type="Pfam" id="PF26607"/>
    </source>
</evidence>
<dbReference type="InterPro" id="IPR058502">
    <property type="entry name" value="PLL-like_beta-prop"/>
</dbReference>
<dbReference type="AlphaFoldDB" id="A0A2J6REV5"/>
<keyword evidence="2" id="KW-0472">Membrane</keyword>
<sequence length="478" mass="51115">MASAPEVVHEAMPQFSTLPQVSPFQEKQVAYVQDKEALPNQPSYVPVTPQARSRAGWWSSLSDTARFVAIAIFVILAAVIIGTVVGVVVNKKANRSPTPSSSGPTVTASSTSVSSSRPSTPTPTSVCRGTFCPSMLSVVQDSTPSAPSGSNFFFALGQDKLIWYRRGDGVTWFIDWTSLESGGLEFQSQPDAVTFVNNQTNIWVVDSTSKMQSLAYKSGVWDSTWLDLGGSFTTPMTSCSRESEVIDIFGRASDGTPQHMSWNESDGYSDWQSLTGFCASSPFVACGNDSLSVVVYGGYQAPFTFDIDILSGLKWSDWQGESSNMKGDPFAMVFGPDRSDYFGIGTDGAMYYTTWTSSAGYGPLQNLGGSFESTPFAFTGENNRVDVLAVGVDDQLNHKALIGGSWSSDWDDLGGSFNSAPVAFYTPSGLASVFGLANNGSVFHGTWTVGSAATWTCGNNWTVDGGAMATTWFRGAIS</sequence>
<keyword evidence="2" id="KW-0812">Transmembrane</keyword>
<dbReference type="Proteomes" id="UP000235786">
    <property type="component" value="Unassembled WGS sequence"/>
</dbReference>
<dbReference type="EMBL" id="KZ613950">
    <property type="protein sequence ID" value="PMD37050.1"/>
    <property type="molecule type" value="Genomic_DNA"/>
</dbReference>
<feature type="compositionally biased region" description="Low complexity" evidence="1">
    <location>
        <begin position="96"/>
        <end position="125"/>
    </location>
</feature>
<accession>A0A2J6REV5</accession>
<protein>
    <recommendedName>
        <fullName evidence="3">PLL-like beta propeller domain-containing protein</fullName>
    </recommendedName>
</protein>
<feature type="domain" description="PLL-like beta propeller" evidence="3">
    <location>
        <begin position="311"/>
        <end position="464"/>
    </location>
</feature>
<dbReference type="Gene3D" id="2.120.10.70">
    <property type="entry name" value="Fucose-specific lectin"/>
    <property type="match status" value="1"/>
</dbReference>
<name>A0A2J6REV5_HYAVF</name>
<organism evidence="4 5">
    <name type="scientific">Hyaloscypha variabilis (strain UAMH 11265 / GT02V1 / F)</name>
    <name type="common">Meliniomyces variabilis</name>
    <dbReference type="NCBI Taxonomy" id="1149755"/>
    <lineage>
        <taxon>Eukaryota</taxon>
        <taxon>Fungi</taxon>
        <taxon>Dikarya</taxon>
        <taxon>Ascomycota</taxon>
        <taxon>Pezizomycotina</taxon>
        <taxon>Leotiomycetes</taxon>
        <taxon>Helotiales</taxon>
        <taxon>Hyaloscyphaceae</taxon>
        <taxon>Hyaloscypha</taxon>
        <taxon>Hyaloscypha variabilis</taxon>
    </lineage>
</organism>
<dbReference type="SUPFAM" id="SSF89372">
    <property type="entry name" value="Fucose-specific lectin"/>
    <property type="match status" value="1"/>
</dbReference>
<evidence type="ECO:0000313" key="5">
    <source>
        <dbReference type="Proteomes" id="UP000235786"/>
    </source>
</evidence>
<proteinExistence type="predicted"/>
<feature type="region of interest" description="Disordered" evidence="1">
    <location>
        <begin position="93"/>
        <end position="125"/>
    </location>
</feature>
<evidence type="ECO:0000256" key="2">
    <source>
        <dbReference type="SAM" id="Phobius"/>
    </source>
</evidence>
<evidence type="ECO:0000256" key="1">
    <source>
        <dbReference type="SAM" id="MobiDB-lite"/>
    </source>
</evidence>